<reference evidence="2" key="1">
    <citation type="submission" date="2017-05" db="UniProtKB">
        <authorList>
            <consortium name="EnsemblMetazoa"/>
        </authorList>
    </citation>
    <scope>IDENTIFICATION</scope>
</reference>
<evidence type="ECO:0000313" key="2">
    <source>
        <dbReference type="EnsemblMetazoa" id="Aqu2.1.07343_001"/>
    </source>
</evidence>
<dbReference type="Gene3D" id="1.10.533.10">
    <property type="entry name" value="Death Domain, Fas"/>
    <property type="match status" value="1"/>
</dbReference>
<dbReference type="InterPro" id="IPR000488">
    <property type="entry name" value="Death_dom"/>
</dbReference>
<feature type="domain" description="Death" evidence="1">
    <location>
        <begin position="25"/>
        <end position="89"/>
    </location>
</feature>
<dbReference type="InterPro" id="IPR011029">
    <property type="entry name" value="DEATH-like_dom_sf"/>
</dbReference>
<dbReference type="GO" id="GO:0007165">
    <property type="term" value="P:signal transduction"/>
    <property type="evidence" value="ECO:0007669"/>
    <property type="project" value="InterPro"/>
</dbReference>
<dbReference type="OrthoDB" id="5987649at2759"/>
<evidence type="ECO:0000259" key="1">
    <source>
        <dbReference type="PROSITE" id="PS50017"/>
    </source>
</evidence>
<proteinExistence type="predicted"/>
<sequence length="122" mass="13867">MAVGGNSSLDLNDLETELKEFKKSDWRKFGSEAGLSYNTLDEIVADNKGNTHQCFVECLSCWLKRKDNVDKRGKPSWSRLGEILDELDRTLADKIRSRKDVPIDVHKEQQVETVNTSGHNIC</sequence>
<accession>A0A1X7SYV7</accession>
<dbReference type="SUPFAM" id="SSF47986">
    <property type="entry name" value="DEATH domain"/>
    <property type="match status" value="1"/>
</dbReference>
<dbReference type="PROSITE" id="PS50017">
    <property type="entry name" value="DEATH_DOMAIN"/>
    <property type="match status" value="1"/>
</dbReference>
<organism evidence="2">
    <name type="scientific">Amphimedon queenslandica</name>
    <name type="common">Sponge</name>
    <dbReference type="NCBI Taxonomy" id="400682"/>
    <lineage>
        <taxon>Eukaryota</taxon>
        <taxon>Metazoa</taxon>
        <taxon>Porifera</taxon>
        <taxon>Demospongiae</taxon>
        <taxon>Heteroscleromorpha</taxon>
        <taxon>Haplosclerida</taxon>
        <taxon>Niphatidae</taxon>
        <taxon>Amphimedon</taxon>
    </lineage>
</organism>
<dbReference type="EnsemblMetazoa" id="Aqu2.1.07343_001">
    <property type="protein sequence ID" value="Aqu2.1.07343_001"/>
    <property type="gene ID" value="Aqu2.1.07343"/>
</dbReference>
<dbReference type="InParanoid" id="A0A1X7SYV7"/>
<protein>
    <recommendedName>
        <fullName evidence="1">Death domain-containing protein</fullName>
    </recommendedName>
</protein>
<dbReference type="CDD" id="cd01670">
    <property type="entry name" value="Death"/>
    <property type="match status" value="1"/>
</dbReference>
<dbReference type="Pfam" id="PF00531">
    <property type="entry name" value="Death"/>
    <property type="match status" value="1"/>
</dbReference>
<dbReference type="AlphaFoldDB" id="A0A1X7SYV7"/>
<name>A0A1X7SYV7_AMPQE</name>